<dbReference type="Gene3D" id="3.30.1280.10">
    <property type="entry name" value="Phosphoribosylformylglycinamidine synthase subunit PurS"/>
    <property type="match status" value="1"/>
</dbReference>
<organism evidence="6">
    <name type="scientific">uncultured marine thaumarchaeote KM3_10_C07</name>
    <dbReference type="NCBI Taxonomy" id="1455986"/>
    <lineage>
        <taxon>Archaea</taxon>
        <taxon>Nitrososphaerota</taxon>
        <taxon>environmental samples</taxon>
    </lineage>
</organism>
<accession>A0A075GCL4</accession>
<evidence type="ECO:0000256" key="2">
    <source>
        <dbReference type="ARBA" id="ARBA00022598"/>
    </source>
</evidence>
<keyword evidence="5" id="KW-0067">ATP-binding</keyword>
<evidence type="ECO:0000256" key="5">
    <source>
        <dbReference type="ARBA" id="ARBA00022840"/>
    </source>
</evidence>
<evidence type="ECO:0000313" key="6">
    <source>
        <dbReference type="EMBL" id="AIE99397.1"/>
    </source>
</evidence>
<sequence length="88" mass="9891">MATVSEFKIDLLISPKPELRNPEGETILQDLLLRNNFDYVTSVSVSKVIQLIIKAENLEDAKNKALIICDELRLYNPLVSSCTVRGTE</sequence>
<dbReference type="GO" id="GO:0006164">
    <property type="term" value="P:purine nucleotide biosynthetic process"/>
    <property type="evidence" value="ECO:0007669"/>
    <property type="project" value="UniProtKB-KW"/>
</dbReference>
<evidence type="ECO:0000256" key="1">
    <source>
        <dbReference type="ARBA" id="ARBA00022490"/>
    </source>
</evidence>
<protein>
    <submittedName>
        <fullName evidence="6">Phosphoribosylformylglycinamidine (FGAM) synthase, PurS component (PurL)</fullName>
        <ecNumber evidence="6">6.3.5.3</ecNumber>
    </submittedName>
</protein>
<reference evidence="6" key="1">
    <citation type="journal article" date="2014" name="Genome Biol. Evol.">
        <title>Pangenome evidence for extensive interdomain horizontal transfer affecting lineage core and shell genes in uncultured planktonic thaumarchaeota and euryarchaeota.</title>
        <authorList>
            <person name="Deschamps P."/>
            <person name="Zivanovic Y."/>
            <person name="Moreira D."/>
            <person name="Rodriguez-Valera F."/>
            <person name="Lopez-Garcia P."/>
        </authorList>
    </citation>
    <scope>NUCLEOTIDE SEQUENCE</scope>
</reference>
<keyword evidence="4" id="KW-0658">Purine biosynthesis</keyword>
<proteinExistence type="predicted"/>
<dbReference type="SUPFAM" id="SSF82697">
    <property type="entry name" value="PurS-like"/>
    <property type="match status" value="1"/>
</dbReference>
<evidence type="ECO:0000256" key="4">
    <source>
        <dbReference type="ARBA" id="ARBA00022755"/>
    </source>
</evidence>
<dbReference type="GO" id="GO:0005524">
    <property type="term" value="F:ATP binding"/>
    <property type="evidence" value="ECO:0007669"/>
    <property type="project" value="UniProtKB-KW"/>
</dbReference>
<dbReference type="PANTHER" id="PTHR34696">
    <property type="entry name" value="PHOSPHORIBOSYLFORMYLGLYCINAMIDINE SYNTHASE SUBUNIT PURS"/>
    <property type="match status" value="1"/>
</dbReference>
<dbReference type="PANTHER" id="PTHR34696:SF1">
    <property type="entry name" value="PHOSPHORIBOSYLFORMYLGLYCINAMIDINE SYNTHASE SUBUNIT PURS"/>
    <property type="match status" value="1"/>
</dbReference>
<keyword evidence="3" id="KW-0547">Nucleotide-binding</keyword>
<dbReference type="InterPro" id="IPR003850">
    <property type="entry name" value="PurS"/>
</dbReference>
<dbReference type="EMBL" id="KF900562">
    <property type="protein sequence ID" value="AIE99397.1"/>
    <property type="molecule type" value="Genomic_DNA"/>
</dbReference>
<dbReference type="InterPro" id="IPR036604">
    <property type="entry name" value="PurS-like_sf"/>
</dbReference>
<gene>
    <name evidence="6" type="primary">purL</name>
</gene>
<dbReference type="Pfam" id="PF02700">
    <property type="entry name" value="PurS"/>
    <property type="match status" value="1"/>
</dbReference>
<name>A0A075GCL4_9ARCH</name>
<evidence type="ECO:0000256" key="3">
    <source>
        <dbReference type="ARBA" id="ARBA00022741"/>
    </source>
</evidence>
<keyword evidence="2 6" id="KW-0436">Ligase</keyword>
<keyword evidence="1" id="KW-0963">Cytoplasm</keyword>
<dbReference type="EC" id="6.3.5.3" evidence="6"/>
<dbReference type="GO" id="GO:0004642">
    <property type="term" value="F:phosphoribosylformylglycinamidine synthase activity"/>
    <property type="evidence" value="ECO:0007669"/>
    <property type="project" value="UniProtKB-EC"/>
</dbReference>
<dbReference type="AlphaFoldDB" id="A0A075GCL4"/>